<protein>
    <recommendedName>
        <fullName evidence="2">precorrin-2 dehydrogenase</fullName>
        <ecNumber evidence="2">1.3.1.76</ecNumber>
    </recommendedName>
</protein>
<dbReference type="PANTHER" id="PTHR35330:SF1">
    <property type="entry name" value="SIROHEME BIOSYNTHESIS PROTEIN MET8"/>
    <property type="match status" value="1"/>
</dbReference>
<accession>A0ABQ0C5B7</accession>
<evidence type="ECO:0000256" key="1">
    <source>
        <dbReference type="ARBA" id="ARBA00005010"/>
    </source>
</evidence>
<name>A0ABQ0C5B7_9PROT</name>
<dbReference type="SUPFAM" id="SSF51735">
    <property type="entry name" value="NAD(P)-binding Rossmann-fold domains"/>
    <property type="match status" value="1"/>
</dbReference>
<dbReference type="PANTHER" id="PTHR35330">
    <property type="entry name" value="SIROHEME BIOSYNTHESIS PROTEIN MET8"/>
    <property type="match status" value="1"/>
</dbReference>
<dbReference type="EC" id="1.3.1.76" evidence="2"/>
<dbReference type="EMBL" id="BAAFGK010000001">
    <property type="protein sequence ID" value="GAB0056074.1"/>
    <property type="molecule type" value="Genomic_DNA"/>
</dbReference>
<gene>
    <name evidence="8" type="primary">cysG_1</name>
    <name evidence="8" type="ORF">SIID45300_00374</name>
</gene>
<dbReference type="NCBIfam" id="TIGR01470">
    <property type="entry name" value="cysG_Nterm"/>
    <property type="match status" value="1"/>
</dbReference>
<dbReference type="InterPro" id="IPR006367">
    <property type="entry name" value="Sirohaem_synthase_N"/>
</dbReference>
<dbReference type="InterPro" id="IPR037115">
    <property type="entry name" value="Sirohaem_synt_dimer_dom_sf"/>
</dbReference>
<comment type="catalytic activity">
    <reaction evidence="6">
        <text>precorrin-2 + NAD(+) = sirohydrochlorin + NADH + 2 H(+)</text>
        <dbReference type="Rhea" id="RHEA:15613"/>
        <dbReference type="ChEBI" id="CHEBI:15378"/>
        <dbReference type="ChEBI" id="CHEBI:57540"/>
        <dbReference type="ChEBI" id="CHEBI:57945"/>
        <dbReference type="ChEBI" id="CHEBI:58351"/>
        <dbReference type="ChEBI" id="CHEBI:58827"/>
        <dbReference type="EC" id="1.3.1.76"/>
    </reaction>
</comment>
<dbReference type="RefSeq" id="WP_420903784.1">
    <property type="nucleotide sequence ID" value="NZ_BAAFGK010000001.1"/>
</dbReference>
<keyword evidence="4" id="KW-0520">NAD</keyword>
<keyword evidence="9" id="KW-1185">Reference proteome</keyword>
<dbReference type="Gene3D" id="3.30.160.110">
    <property type="entry name" value="Siroheme synthase, domain 2"/>
    <property type="match status" value="1"/>
</dbReference>
<dbReference type="Proteomes" id="UP001628193">
    <property type="component" value="Unassembled WGS sequence"/>
</dbReference>
<dbReference type="InterPro" id="IPR019478">
    <property type="entry name" value="Sirohaem_synthase_dimer_dom"/>
</dbReference>
<dbReference type="Gene3D" id="1.10.8.210">
    <property type="entry name" value="Sirohaem synthase, dimerisation domain"/>
    <property type="match status" value="1"/>
</dbReference>
<comment type="pathway">
    <text evidence="1">Porphyrin-containing compound metabolism; siroheme biosynthesis; sirohydrochlorin from precorrin-2: step 1/1.</text>
</comment>
<evidence type="ECO:0000256" key="2">
    <source>
        <dbReference type="ARBA" id="ARBA00012400"/>
    </source>
</evidence>
<sequence length="222" mass="24169">MAHDSMPHYMAELVLADRPVLVVGGGRVARRKIEGLLVTGARVTVVAPHLDPVVAGWAATGRIDHWPQAFSILLLDRPPRPLLVFAATDRAELNRSIGAACRKHGLLCNSADDPESSGFLVPAVVRRGAVTVAVGSGGRSPALMRVLKERIDAWLEPGWGELAALFGHWREAIQARIADPEIRQNFWRATAVEAARDPEGPPLRGDAEAWFEARVREQGESF</sequence>
<evidence type="ECO:0000256" key="4">
    <source>
        <dbReference type="ARBA" id="ARBA00023027"/>
    </source>
</evidence>
<keyword evidence="5" id="KW-0627">Porphyrin biosynthesis</keyword>
<proteinExistence type="predicted"/>
<dbReference type="InterPro" id="IPR028161">
    <property type="entry name" value="Met8-like"/>
</dbReference>
<organism evidence="8 9">
    <name type="scientific">Candidatus Magnetaquiglobus chichijimensis</name>
    <dbReference type="NCBI Taxonomy" id="3141448"/>
    <lineage>
        <taxon>Bacteria</taxon>
        <taxon>Pseudomonadati</taxon>
        <taxon>Pseudomonadota</taxon>
        <taxon>Magnetococcia</taxon>
        <taxon>Magnetococcales</taxon>
        <taxon>Candidatus Magnetaquicoccaceae</taxon>
        <taxon>Candidatus Magnetaquiglobus</taxon>
    </lineage>
</organism>
<evidence type="ECO:0000259" key="7">
    <source>
        <dbReference type="Pfam" id="PF10414"/>
    </source>
</evidence>
<keyword evidence="3" id="KW-0560">Oxidoreductase</keyword>
<dbReference type="InterPro" id="IPR036291">
    <property type="entry name" value="NAD(P)-bd_dom_sf"/>
</dbReference>
<evidence type="ECO:0000313" key="8">
    <source>
        <dbReference type="EMBL" id="GAB0056074.1"/>
    </source>
</evidence>
<dbReference type="Pfam" id="PF13241">
    <property type="entry name" value="NAD_binding_7"/>
    <property type="match status" value="1"/>
</dbReference>
<reference evidence="8 9" key="1">
    <citation type="submission" date="2024-09" db="EMBL/GenBank/DDBJ databases">
        <title>Draft genome sequence of Candidatus Magnetaquicoccaceae bacterium FCR-1.</title>
        <authorList>
            <person name="Shimoshige H."/>
            <person name="Shimamura S."/>
            <person name="Taoka A."/>
            <person name="Kobayashi H."/>
            <person name="Maekawa T."/>
        </authorList>
    </citation>
    <scope>NUCLEOTIDE SEQUENCE [LARGE SCALE GENOMIC DNA]</scope>
    <source>
        <strain evidence="8 9">FCR-1</strain>
    </source>
</reference>
<dbReference type="Gene3D" id="3.40.50.720">
    <property type="entry name" value="NAD(P)-binding Rossmann-like Domain"/>
    <property type="match status" value="1"/>
</dbReference>
<evidence type="ECO:0000256" key="3">
    <source>
        <dbReference type="ARBA" id="ARBA00023002"/>
    </source>
</evidence>
<comment type="caution">
    <text evidence="8">The sequence shown here is derived from an EMBL/GenBank/DDBJ whole genome shotgun (WGS) entry which is preliminary data.</text>
</comment>
<dbReference type="SUPFAM" id="SSF75615">
    <property type="entry name" value="Siroheme synthase middle domains-like"/>
    <property type="match status" value="1"/>
</dbReference>
<evidence type="ECO:0000256" key="5">
    <source>
        <dbReference type="ARBA" id="ARBA00023244"/>
    </source>
</evidence>
<evidence type="ECO:0000256" key="6">
    <source>
        <dbReference type="ARBA" id="ARBA00047561"/>
    </source>
</evidence>
<evidence type="ECO:0000313" key="9">
    <source>
        <dbReference type="Proteomes" id="UP001628193"/>
    </source>
</evidence>
<dbReference type="Pfam" id="PF10414">
    <property type="entry name" value="CysG_dimeriser"/>
    <property type="match status" value="1"/>
</dbReference>
<feature type="domain" description="Sirohaem synthase dimerisation" evidence="7">
    <location>
        <begin position="159"/>
        <end position="190"/>
    </location>
</feature>